<gene>
    <name evidence="1" type="ORF">M407DRAFT_28092</name>
</gene>
<dbReference type="OrthoDB" id="2269034at2759"/>
<dbReference type="STRING" id="1051891.A0A0C3KM08"/>
<reference evidence="1 2" key="1">
    <citation type="submission" date="2014-04" db="EMBL/GenBank/DDBJ databases">
        <authorList>
            <consortium name="DOE Joint Genome Institute"/>
            <person name="Kuo A."/>
            <person name="Girlanda M."/>
            <person name="Perotto S."/>
            <person name="Kohler A."/>
            <person name="Nagy L.G."/>
            <person name="Floudas D."/>
            <person name="Copeland A."/>
            <person name="Barry K.W."/>
            <person name="Cichocki N."/>
            <person name="Veneault-Fourrey C."/>
            <person name="LaButti K."/>
            <person name="Lindquist E.A."/>
            <person name="Lipzen A."/>
            <person name="Lundell T."/>
            <person name="Morin E."/>
            <person name="Murat C."/>
            <person name="Sun H."/>
            <person name="Tunlid A."/>
            <person name="Henrissat B."/>
            <person name="Grigoriev I.V."/>
            <person name="Hibbett D.S."/>
            <person name="Martin F."/>
            <person name="Nordberg H.P."/>
            <person name="Cantor M.N."/>
            <person name="Hua S.X."/>
        </authorList>
    </citation>
    <scope>NUCLEOTIDE SEQUENCE [LARGE SCALE GENOMIC DNA]</scope>
    <source>
        <strain evidence="1 2">MUT 4182</strain>
    </source>
</reference>
<sequence length="506" mass="57014">MDSSHGGTPDLQDQHRARASIHDVPVELLSPIIYLSIQGYSTHLKRVQTLCFVCSKWRDVVEDTPELWCRLTSADPLEGVRKAIHYSRDHPLDIDYHCISRTRSNPPDFLQAVAPHVWRCRQASIIVDRSTQRMLQALTVGEAPRLESLAIVADGLMNPWFYTREPLTLFQGATLPSLRSLRIRDIPLVWNGEQLFNLQRLEIVAPERTLVPLIGLLSVLRVTQRLEEFTCLASFSQALEGDRITAPLPALKKLSIHSFGTSSWLDLFSMIRAPACRYLSLGGDFSRHLENPNNLAQIAEGISQIFPRVWKATDREERVRIAVGCWEVRLSSSTLQLVFSGYPQTIQLAKWTILNLVDELEEINLSINDYTWNASQLEMLDLPTLGRKVSKLDINADVRERRAILEYLSSPDRGSDSQTRWPLPDLTEVALAVTADDLPGILRMLRGRAQAIDLPGSLRPQGIIGLHLSEDARHSLDITDILAEIDSLLRGNGGSLTIMRWGAHRE</sequence>
<name>A0A0C3KM08_9AGAM</name>
<dbReference type="AlphaFoldDB" id="A0A0C3KM08"/>
<reference evidence="2" key="2">
    <citation type="submission" date="2015-01" db="EMBL/GenBank/DDBJ databases">
        <title>Evolutionary Origins and Diversification of the Mycorrhizal Mutualists.</title>
        <authorList>
            <consortium name="DOE Joint Genome Institute"/>
            <consortium name="Mycorrhizal Genomics Consortium"/>
            <person name="Kohler A."/>
            <person name="Kuo A."/>
            <person name="Nagy L.G."/>
            <person name="Floudas D."/>
            <person name="Copeland A."/>
            <person name="Barry K.W."/>
            <person name="Cichocki N."/>
            <person name="Veneault-Fourrey C."/>
            <person name="LaButti K."/>
            <person name="Lindquist E.A."/>
            <person name="Lipzen A."/>
            <person name="Lundell T."/>
            <person name="Morin E."/>
            <person name="Murat C."/>
            <person name="Riley R."/>
            <person name="Ohm R."/>
            <person name="Sun H."/>
            <person name="Tunlid A."/>
            <person name="Henrissat B."/>
            <person name="Grigoriev I.V."/>
            <person name="Hibbett D.S."/>
            <person name="Martin F."/>
        </authorList>
    </citation>
    <scope>NUCLEOTIDE SEQUENCE [LARGE SCALE GENOMIC DNA]</scope>
    <source>
        <strain evidence="2">MUT 4182</strain>
    </source>
</reference>
<keyword evidence="2" id="KW-1185">Reference proteome</keyword>
<accession>A0A0C3KM08</accession>
<dbReference type="EMBL" id="KN823111">
    <property type="protein sequence ID" value="KIO22373.1"/>
    <property type="molecule type" value="Genomic_DNA"/>
</dbReference>
<protein>
    <recommendedName>
        <fullName evidence="3">F-box domain-containing protein</fullName>
    </recommendedName>
</protein>
<dbReference type="Proteomes" id="UP000054248">
    <property type="component" value="Unassembled WGS sequence"/>
</dbReference>
<organism evidence="1 2">
    <name type="scientific">Tulasnella calospora MUT 4182</name>
    <dbReference type="NCBI Taxonomy" id="1051891"/>
    <lineage>
        <taxon>Eukaryota</taxon>
        <taxon>Fungi</taxon>
        <taxon>Dikarya</taxon>
        <taxon>Basidiomycota</taxon>
        <taxon>Agaricomycotina</taxon>
        <taxon>Agaricomycetes</taxon>
        <taxon>Cantharellales</taxon>
        <taxon>Tulasnellaceae</taxon>
        <taxon>Tulasnella</taxon>
    </lineage>
</organism>
<evidence type="ECO:0000313" key="2">
    <source>
        <dbReference type="Proteomes" id="UP000054248"/>
    </source>
</evidence>
<evidence type="ECO:0008006" key="3">
    <source>
        <dbReference type="Google" id="ProtNLM"/>
    </source>
</evidence>
<evidence type="ECO:0000313" key="1">
    <source>
        <dbReference type="EMBL" id="KIO22373.1"/>
    </source>
</evidence>
<dbReference type="HOGENOM" id="CLU_041590_0_0_1"/>
<proteinExistence type="predicted"/>